<keyword evidence="4 6" id="KW-0067">ATP-binding</keyword>
<feature type="region of interest" description="Disordered" evidence="8">
    <location>
        <begin position="759"/>
        <end position="828"/>
    </location>
</feature>
<dbReference type="GO" id="GO:0005737">
    <property type="term" value="C:cytoplasm"/>
    <property type="evidence" value="ECO:0007669"/>
    <property type="project" value="UniProtKB-SubCell"/>
</dbReference>
<evidence type="ECO:0000256" key="3">
    <source>
        <dbReference type="ARBA" id="ARBA00022741"/>
    </source>
</evidence>
<feature type="region of interest" description="Disordered" evidence="8">
    <location>
        <begin position="720"/>
        <end position="743"/>
    </location>
</feature>
<feature type="binding site" evidence="6">
    <location>
        <begin position="137"/>
        <end position="144"/>
    </location>
    <ligand>
        <name>ATP</name>
        <dbReference type="ChEBI" id="CHEBI:30616"/>
    </ligand>
</feature>
<sequence length="1751" mass="194450">MTVSPPASPTGAPPRPISAVMRTPRSSSRMSTSSKPGGGSRASDEDSKTAVKVAVRVRPPLKPSDPGYELIPQRFQRSMVHVTAQTNVAVDVPQGRKLFVFDRVFPETVEQGGVWDYLSDSVNSFLQGYNVSILAYGQSGAGKSYTMGTSGPHEQSEINSMGIIPRAAQSLFEKLDGPAKHNRNSSTGLRTPSRYSISSTSSFGRAFDKNWQMKATYVEIYNEQLRDLLLSDSIPASERSPVTIREDAKGRIILTGLHQVDINSFDDLIRALNFGSSIRQTDSTAINAKSSRSHAVFSLNLIQRKSSGSTMSPKDKRMSMPVEAFSGHDPTVTVDSKLHFVDLAGSERLKNTGASGERAKEGISINAGLAALGKVISQLSSRQANSHISYRDSKLTRLLQDSLGGNAYTYMIACVTPAEFHLSETLNTIQYAQRARAIQSKPRIQQTADESDKHAVIERLKAEVAFLRQQLRNSEDGDRRNGVSQERAERQMVREKDLQNQLLDTQESYNALSQRHAKLISELAKESEQSNANVGDDAASEVGKSSVERLKRSHSFAESVEQVVLEYEKTIQSLESSLSNTRSSLSMTESTLLERETKCTYVETVNAQLQARVQKLLDRESSTESYLHELESRLDGQSSGEEKQAQIVADLRKELSRARESEAGCEEYISTLEERLAEADQDMELMQREMDRLEHVIERQRSLGKLDNLLYELDHIQQNGTKKDVEDDAESHPVAAKPGQHTRMRTPSLDVLTEAVETAVPESDDGLAEPIPEVNEEEPNSEPVEEGEANGSDLKTLEQATSRLESKRAIDPSEAYGPASPAQSKFVADKLETVTQELFDLRMQHETTVGDYELLEAKYEESLRALAALRQEKQDAADEARYSTSAAANAASPTTSSRPVSFLGDRKALASKTGTQHAFSQSLSSELSLAGEPAASREVSNLNNGSPDENHVVPEPVEDEASRSEEVENMRKLLSEHEEGVSLMTQKYTELQAEHEEILGLVETLRAELQAKSASPPTTPSFKSPMIRRKTSQSLISSVDRAHRALGALRNIAVEAFADRPDTMQNFEVHLDSAMHELHARMEHIQSLEAEITSVKKEMETKSTIISGLTRERSSLQGGSSVDLAFVSQLRDQVVQQETQINELKEAHEAREKQLLSEVEELKALLKTQEETANAQATTSDHEKRIGVLEGELTEWQSKHQNAVESLQSSEKQLTATLAELDTALASVDAMRSEQARASDKSVDSDAAAKELEEERSKQQELVESLKKEIEEHKATIATQLGSISSLENSHADAQRQLSEHLATREVDDDGAEIHRARISELEREIETHKSTVDSHKKDLESLQESHKQELAELETRASNAAKAEYESRLAEKDTEHDASMKALRSEIAESRNELSKLLKTISGLLSADITTENLADEIQDVLSQKQHFSDKYAELIDTNEDLRKQIEAKNGEDGRLEELTKKSSAHEAKVKELALLVATLEDTLHQKEEQVKKKDSLIEEISAEKQKSVRLVEELEDQITNSFDQHHNRLSVIQQERDQALVDAKAKIANYEKEIETYRVRIEQLELQLKNSGSPDPSHDRSSSLTSNLRKSSSATSLPSPPPAIPLPPLPTIASTSNTNSGSISPPSSRHTSKELVNTHLEDQEARIRTIEKHLYAEKQLTATLEEALGDLEAQSNKVKSDCDAWKKKAWQLEEDLGTLRKERNSQRMSLQAVEEERSARREAEAARAQLEERMNALNKKKKKSTLNCF</sequence>
<feature type="compositionally biased region" description="Acidic residues" evidence="8">
    <location>
        <begin position="774"/>
        <end position="788"/>
    </location>
</feature>
<feature type="region of interest" description="Disordered" evidence="8">
    <location>
        <begin position="1570"/>
        <end position="1635"/>
    </location>
</feature>
<feature type="region of interest" description="Disordered" evidence="8">
    <location>
        <begin position="472"/>
        <end position="493"/>
    </location>
</feature>
<evidence type="ECO:0000256" key="1">
    <source>
        <dbReference type="ARBA" id="ARBA00004496"/>
    </source>
</evidence>
<dbReference type="SMART" id="SM00129">
    <property type="entry name" value="KISc"/>
    <property type="match status" value="1"/>
</dbReference>
<dbReference type="FunFam" id="3.40.850.10:FF:000125">
    <property type="entry name" value="Kinesin class 4 (Chromokinesin group)"/>
    <property type="match status" value="1"/>
</dbReference>
<dbReference type="GO" id="GO:0005875">
    <property type="term" value="C:microtubule associated complex"/>
    <property type="evidence" value="ECO:0007669"/>
    <property type="project" value="TreeGrafter"/>
</dbReference>
<evidence type="ECO:0000256" key="2">
    <source>
        <dbReference type="ARBA" id="ARBA00022490"/>
    </source>
</evidence>
<proteinExistence type="inferred from homology"/>
<feature type="compositionally biased region" description="Basic and acidic residues" evidence="8">
    <location>
        <begin position="473"/>
        <end position="493"/>
    </location>
</feature>
<dbReference type="GO" id="GO:0007018">
    <property type="term" value="P:microtubule-based movement"/>
    <property type="evidence" value="ECO:0007669"/>
    <property type="project" value="InterPro"/>
</dbReference>
<feature type="compositionally biased region" description="Polar residues" evidence="8">
    <location>
        <begin position="938"/>
        <end position="947"/>
    </location>
</feature>
<feature type="compositionally biased region" description="Polar residues" evidence="8">
    <location>
        <begin position="1619"/>
        <end position="1631"/>
    </location>
</feature>
<dbReference type="PRINTS" id="PR00380">
    <property type="entry name" value="KINESINHEAVY"/>
</dbReference>
<dbReference type="InterPro" id="IPR019821">
    <property type="entry name" value="Kinesin_motor_CS"/>
</dbReference>
<evidence type="ECO:0000259" key="9">
    <source>
        <dbReference type="PROSITE" id="PS50067"/>
    </source>
</evidence>
<name>A0A3A2ZI08_9EURO</name>
<dbReference type="EMBL" id="MVGC01000147">
    <property type="protein sequence ID" value="RJE22869.1"/>
    <property type="molecule type" value="Genomic_DNA"/>
</dbReference>
<evidence type="ECO:0000256" key="5">
    <source>
        <dbReference type="ARBA" id="ARBA00023054"/>
    </source>
</evidence>
<dbReference type="PANTHER" id="PTHR47969:SF15">
    <property type="entry name" value="CHROMOSOME-ASSOCIATED KINESIN KIF4A-RELATED"/>
    <property type="match status" value="1"/>
</dbReference>
<evidence type="ECO:0000256" key="6">
    <source>
        <dbReference type="PROSITE-ProRule" id="PRU00283"/>
    </source>
</evidence>
<gene>
    <name evidence="10" type="ORF">PHISCL_04814</name>
</gene>
<feature type="coiled-coil region" evidence="7">
    <location>
        <begin position="1426"/>
        <end position="1569"/>
    </location>
</feature>
<dbReference type="GO" id="GO:0005524">
    <property type="term" value="F:ATP binding"/>
    <property type="evidence" value="ECO:0007669"/>
    <property type="project" value="UniProtKB-UniRule"/>
</dbReference>
<feature type="compositionally biased region" description="Pro residues" evidence="8">
    <location>
        <begin position="1"/>
        <end position="16"/>
    </location>
</feature>
<feature type="compositionally biased region" description="Basic and acidic residues" evidence="8">
    <location>
        <begin position="1716"/>
        <end position="1729"/>
    </location>
</feature>
<dbReference type="PANTHER" id="PTHR47969">
    <property type="entry name" value="CHROMOSOME-ASSOCIATED KINESIN KIF4A-RELATED"/>
    <property type="match status" value="1"/>
</dbReference>
<dbReference type="PROSITE" id="PS50067">
    <property type="entry name" value="KINESIN_MOTOR_2"/>
    <property type="match status" value="1"/>
</dbReference>
<evidence type="ECO:0000256" key="8">
    <source>
        <dbReference type="SAM" id="MobiDB-lite"/>
    </source>
</evidence>
<comment type="subcellular location">
    <subcellularLocation>
        <location evidence="1">Cytoplasm</location>
    </subcellularLocation>
</comment>
<feature type="region of interest" description="Disordered" evidence="8">
    <location>
        <begin position="1708"/>
        <end position="1729"/>
    </location>
</feature>
<feature type="coiled-coil region" evidence="7">
    <location>
        <begin position="1127"/>
        <end position="1172"/>
    </location>
</feature>
<feature type="domain" description="Kinesin motor" evidence="9">
    <location>
        <begin position="50"/>
        <end position="438"/>
    </location>
</feature>
<comment type="caution">
    <text evidence="10">The sequence shown here is derived from an EMBL/GenBank/DDBJ whole genome shotgun (WGS) entry which is preliminary data.</text>
</comment>
<dbReference type="GO" id="GO:0051231">
    <property type="term" value="P:spindle elongation"/>
    <property type="evidence" value="ECO:0007669"/>
    <property type="project" value="TreeGrafter"/>
</dbReference>
<feature type="compositionally biased region" description="Low complexity" evidence="8">
    <location>
        <begin position="1584"/>
        <end position="1599"/>
    </location>
</feature>
<reference evidence="11" key="1">
    <citation type="submission" date="2017-02" db="EMBL/GenBank/DDBJ databases">
        <authorList>
            <person name="Tafer H."/>
            <person name="Lopandic K."/>
        </authorList>
    </citation>
    <scope>NUCLEOTIDE SEQUENCE [LARGE SCALE GENOMIC DNA]</scope>
    <source>
        <strain evidence="11">CBS 366.77</strain>
    </source>
</reference>
<dbReference type="Pfam" id="PF00225">
    <property type="entry name" value="Kinesin"/>
    <property type="match status" value="1"/>
</dbReference>
<feature type="region of interest" description="Disordered" evidence="8">
    <location>
        <begin position="1328"/>
        <end position="1379"/>
    </location>
</feature>
<feature type="region of interest" description="Disordered" evidence="8">
    <location>
        <begin position="1234"/>
        <end position="1260"/>
    </location>
</feature>
<dbReference type="PROSITE" id="PS00411">
    <property type="entry name" value="KINESIN_MOTOR_1"/>
    <property type="match status" value="1"/>
</dbReference>
<dbReference type="Gene3D" id="3.40.850.10">
    <property type="entry name" value="Kinesin motor domain"/>
    <property type="match status" value="1"/>
</dbReference>
<evidence type="ECO:0000256" key="4">
    <source>
        <dbReference type="ARBA" id="ARBA00022840"/>
    </source>
</evidence>
<comment type="similarity">
    <text evidence="6">Belongs to the TRAFAC class myosin-kinesin ATPase superfamily. Kinesin family.</text>
</comment>
<feature type="compositionally biased region" description="Low complexity" evidence="8">
    <location>
        <begin position="883"/>
        <end position="897"/>
    </location>
</feature>
<dbReference type="SUPFAM" id="SSF52540">
    <property type="entry name" value="P-loop containing nucleoside triphosphate hydrolases"/>
    <property type="match status" value="1"/>
</dbReference>
<dbReference type="GO" id="GO:0008017">
    <property type="term" value="F:microtubule binding"/>
    <property type="evidence" value="ECO:0007669"/>
    <property type="project" value="InterPro"/>
</dbReference>
<feature type="region of interest" description="Disordered" evidence="8">
    <location>
        <begin position="1"/>
        <end position="50"/>
    </location>
</feature>
<evidence type="ECO:0000313" key="11">
    <source>
        <dbReference type="Proteomes" id="UP000266188"/>
    </source>
</evidence>
<dbReference type="OrthoDB" id="3176171at2759"/>
<keyword evidence="3 6" id="KW-0547">Nucleotide-binding</keyword>
<keyword evidence="11" id="KW-1185">Reference proteome</keyword>
<organism evidence="10 11">
    <name type="scientific">Aspergillus sclerotialis</name>
    <dbReference type="NCBI Taxonomy" id="2070753"/>
    <lineage>
        <taxon>Eukaryota</taxon>
        <taxon>Fungi</taxon>
        <taxon>Dikarya</taxon>
        <taxon>Ascomycota</taxon>
        <taxon>Pezizomycotina</taxon>
        <taxon>Eurotiomycetes</taxon>
        <taxon>Eurotiomycetidae</taxon>
        <taxon>Eurotiales</taxon>
        <taxon>Aspergillaceae</taxon>
        <taxon>Aspergillus</taxon>
        <taxon>Aspergillus subgen. Polypaecilum</taxon>
    </lineage>
</organism>
<accession>A0A3A2ZI08</accession>
<feature type="region of interest" description="Disordered" evidence="8">
    <location>
        <begin position="880"/>
        <end position="902"/>
    </location>
</feature>
<feature type="coiled-coil region" evidence="7">
    <location>
        <begin position="852"/>
        <end position="879"/>
    </location>
</feature>
<dbReference type="InterPro" id="IPR027640">
    <property type="entry name" value="Kinesin-like_fam"/>
</dbReference>
<keyword evidence="6" id="KW-0505">Motor protein</keyword>
<feature type="coiled-coil region" evidence="7">
    <location>
        <begin position="669"/>
        <end position="703"/>
    </location>
</feature>
<evidence type="ECO:0000313" key="10">
    <source>
        <dbReference type="EMBL" id="RJE22869.1"/>
    </source>
</evidence>
<protein>
    <submittedName>
        <fullName evidence="10">Kinesin family</fullName>
    </submittedName>
</protein>
<dbReference type="InterPro" id="IPR027417">
    <property type="entry name" value="P-loop_NTPase"/>
</dbReference>
<dbReference type="GO" id="GO:0007052">
    <property type="term" value="P:mitotic spindle organization"/>
    <property type="evidence" value="ECO:0007669"/>
    <property type="project" value="TreeGrafter"/>
</dbReference>
<feature type="compositionally biased region" description="Basic and acidic residues" evidence="8">
    <location>
        <begin position="1364"/>
        <end position="1379"/>
    </location>
</feature>
<feature type="compositionally biased region" description="Basic and acidic residues" evidence="8">
    <location>
        <begin position="1328"/>
        <end position="1356"/>
    </location>
</feature>
<feature type="compositionally biased region" description="Low complexity" evidence="8">
    <location>
        <begin position="21"/>
        <end position="34"/>
    </location>
</feature>
<feature type="region of interest" description="Disordered" evidence="8">
    <location>
        <begin position="923"/>
        <end position="964"/>
    </location>
</feature>
<dbReference type="InterPro" id="IPR001752">
    <property type="entry name" value="Kinesin_motor_dom"/>
</dbReference>
<dbReference type="Proteomes" id="UP000266188">
    <property type="component" value="Unassembled WGS sequence"/>
</dbReference>
<keyword evidence="5 7" id="KW-0175">Coiled coil</keyword>
<feature type="compositionally biased region" description="Pro residues" evidence="8">
    <location>
        <begin position="1600"/>
        <end position="1612"/>
    </location>
</feature>
<keyword evidence="2" id="KW-0963">Cytoplasm</keyword>
<dbReference type="STRING" id="2070753.A0A3A2ZI08"/>
<evidence type="ECO:0000256" key="7">
    <source>
        <dbReference type="SAM" id="Coils"/>
    </source>
</evidence>
<dbReference type="GO" id="GO:0003777">
    <property type="term" value="F:microtubule motor activity"/>
    <property type="evidence" value="ECO:0007669"/>
    <property type="project" value="InterPro"/>
</dbReference>
<dbReference type="InterPro" id="IPR036961">
    <property type="entry name" value="Kinesin_motor_dom_sf"/>
</dbReference>